<keyword evidence="7" id="KW-0732">Signal</keyword>
<feature type="transmembrane region" description="Helical" evidence="6">
    <location>
        <begin position="72"/>
        <end position="94"/>
    </location>
</feature>
<feature type="transmembrane region" description="Helical" evidence="6">
    <location>
        <begin position="350"/>
        <end position="376"/>
    </location>
</feature>
<evidence type="ECO:0000256" key="5">
    <source>
        <dbReference type="ARBA" id="ARBA00023136"/>
    </source>
</evidence>
<evidence type="ECO:0000313" key="9">
    <source>
        <dbReference type="Proteomes" id="UP001143463"/>
    </source>
</evidence>
<feature type="transmembrane region" description="Helical" evidence="6">
    <location>
        <begin position="184"/>
        <end position="203"/>
    </location>
</feature>
<keyword evidence="5 6" id="KW-0472">Membrane</keyword>
<proteinExistence type="predicted"/>
<evidence type="ECO:0000256" key="1">
    <source>
        <dbReference type="ARBA" id="ARBA00004651"/>
    </source>
</evidence>
<dbReference type="AlphaFoldDB" id="A0A9W6L672"/>
<reference evidence="8" key="1">
    <citation type="journal article" date="2014" name="Int. J. Syst. Evol. Microbiol.">
        <title>Complete genome sequence of Corynebacterium casei LMG S-19264T (=DSM 44701T), isolated from a smear-ripened cheese.</title>
        <authorList>
            <consortium name="US DOE Joint Genome Institute (JGI-PGF)"/>
            <person name="Walter F."/>
            <person name="Albersmeier A."/>
            <person name="Kalinowski J."/>
            <person name="Ruckert C."/>
        </authorList>
    </citation>
    <scope>NUCLEOTIDE SEQUENCE</scope>
    <source>
        <strain evidence="8">VKM Ac-1069</strain>
    </source>
</reference>
<sequence>MFAQSVSGAAPSAAMAATPAIVAVSAGHGTVWSFAIATVLALLVAGCIARFTRRMAASGGLYSLTAKGLTPAAAYASALASLLGYGLLAAGALVGATLYLQALLDLWGVGGGRLGAAVVMAVIGLGTGVLVLRGARLSARVVLLAESISITLMLIVFSLLLAGGPAGGAAGGAGPAEATAMPPPGFGGIVAGVLPALAAFIGFEIATSLGTEVRKPFRSVPRAVGLTAAVAGVLYVFAAQVQVFGFSATPGGLAGQAEPVVALAAAKGWGWLPVLLDLGLVMSFVACGLATATALARVLFSLSRDGVAPQAFGRTHRRFRTPHLAVLASVPVTTGVPVVLLAVGVPLPTVLVTVLTLAACGFLLAYLLVCAAAPVFLHRIGELTWPAVAVSAVIVPILLVVLVAFVATRPLSGLLLAGLAVLGAAGYLVVRLKRPAALAGIGVYDETTTADVLIPDRGAA</sequence>
<evidence type="ECO:0000313" key="8">
    <source>
        <dbReference type="EMBL" id="GLL13665.1"/>
    </source>
</evidence>
<keyword evidence="3 6" id="KW-0812">Transmembrane</keyword>
<dbReference type="PANTHER" id="PTHR42770:SF7">
    <property type="entry name" value="MEMBRANE PROTEIN"/>
    <property type="match status" value="1"/>
</dbReference>
<feature type="transmembrane region" description="Helical" evidence="6">
    <location>
        <begin position="278"/>
        <end position="300"/>
    </location>
</feature>
<evidence type="ECO:0000256" key="2">
    <source>
        <dbReference type="ARBA" id="ARBA00022475"/>
    </source>
</evidence>
<dbReference type="GO" id="GO:0022857">
    <property type="term" value="F:transmembrane transporter activity"/>
    <property type="evidence" value="ECO:0007669"/>
    <property type="project" value="InterPro"/>
</dbReference>
<feature type="chain" id="PRO_5040804023" evidence="7">
    <location>
        <begin position="17"/>
        <end position="460"/>
    </location>
</feature>
<feature type="transmembrane region" description="Helical" evidence="6">
    <location>
        <begin position="383"/>
        <end position="405"/>
    </location>
</feature>
<dbReference type="Pfam" id="PF13520">
    <property type="entry name" value="AA_permease_2"/>
    <property type="match status" value="1"/>
</dbReference>
<feature type="transmembrane region" description="Helical" evidence="6">
    <location>
        <begin position="114"/>
        <end position="132"/>
    </location>
</feature>
<dbReference type="Gene3D" id="1.20.1740.10">
    <property type="entry name" value="Amino acid/polyamine transporter I"/>
    <property type="match status" value="1"/>
</dbReference>
<comment type="caution">
    <text evidence="8">The sequence shown here is derived from an EMBL/GenBank/DDBJ whole genome shotgun (WGS) entry which is preliminary data.</text>
</comment>
<keyword evidence="4 6" id="KW-1133">Transmembrane helix</keyword>
<feature type="transmembrane region" description="Helical" evidence="6">
    <location>
        <begin position="141"/>
        <end position="164"/>
    </location>
</feature>
<feature type="transmembrane region" description="Helical" evidence="6">
    <location>
        <begin position="223"/>
        <end position="243"/>
    </location>
</feature>
<dbReference type="PANTHER" id="PTHR42770">
    <property type="entry name" value="AMINO ACID TRANSPORTER-RELATED"/>
    <property type="match status" value="1"/>
</dbReference>
<dbReference type="Proteomes" id="UP001143463">
    <property type="component" value="Unassembled WGS sequence"/>
</dbReference>
<feature type="transmembrane region" description="Helical" evidence="6">
    <location>
        <begin position="411"/>
        <end position="430"/>
    </location>
</feature>
<feature type="signal peptide" evidence="7">
    <location>
        <begin position="1"/>
        <end position="16"/>
    </location>
</feature>
<comment type="subcellular location">
    <subcellularLocation>
        <location evidence="1">Cell membrane</location>
        <topology evidence="1">Multi-pass membrane protein</topology>
    </subcellularLocation>
</comment>
<reference evidence="8" key="2">
    <citation type="submission" date="2023-01" db="EMBL/GenBank/DDBJ databases">
        <authorList>
            <person name="Sun Q."/>
            <person name="Evtushenko L."/>
        </authorList>
    </citation>
    <scope>NUCLEOTIDE SEQUENCE</scope>
    <source>
        <strain evidence="8">VKM Ac-1069</strain>
    </source>
</reference>
<feature type="transmembrane region" description="Helical" evidence="6">
    <location>
        <begin position="32"/>
        <end position="51"/>
    </location>
</feature>
<protein>
    <submittedName>
        <fullName evidence="8">Amino acid permease</fullName>
    </submittedName>
</protein>
<gene>
    <name evidence="8" type="ORF">GCM10017577_48090</name>
</gene>
<dbReference type="InterPro" id="IPR002293">
    <property type="entry name" value="AA/rel_permease1"/>
</dbReference>
<name>A0A9W6L672_9PSEU</name>
<accession>A0A9W6L672</accession>
<evidence type="ECO:0000256" key="6">
    <source>
        <dbReference type="SAM" id="Phobius"/>
    </source>
</evidence>
<organism evidence="8 9">
    <name type="scientific">Pseudonocardia halophobica</name>
    <dbReference type="NCBI Taxonomy" id="29401"/>
    <lineage>
        <taxon>Bacteria</taxon>
        <taxon>Bacillati</taxon>
        <taxon>Actinomycetota</taxon>
        <taxon>Actinomycetes</taxon>
        <taxon>Pseudonocardiales</taxon>
        <taxon>Pseudonocardiaceae</taxon>
        <taxon>Pseudonocardia</taxon>
    </lineage>
</organism>
<feature type="transmembrane region" description="Helical" evidence="6">
    <location>
        <begin position="321"/>
        <end position="344"/>
    </location>
</feature>
<evidence type="ECO:0000256" key="4">
    <source>
        <dbReference type="ARBA" id="ARBA00022989"/>
    </source>
</evidence>
<evidence type="ECO:0000256" key="3">
    <source>
        <dbReference type="ARBA" id="ARBA00022692"/>
    </source>
</evidence>
<evidence type="ECO:0000256" key="7">
    <source>
        <dbReference type="SAM" id="SignalP"/>
    </source>
</evidence>
<dbReference type="PIRSF" id="PIRSF006060">
    <property type="entry name" value="AA_transporter"/>
    <property type="match status" value="1"/>
</dbReference>
<dbReference type="InterPro" id="IPR050367">
    <property type="entry name" value="APC_superfamily"/>
</dbReference>
<keyword evidence="2" id="KW-1003">Cell membrane</keyword>
<keyword evidence="9" id="KW-1185">Reference proteome</keyword>
<dbReference type="GO" id="GO:0005886">
    <property type="term" value="C:plasma membrane"/>
    <property type="evidence" value="ECO:0007669"/>
    <property type="project" value="UniProtKB-SubCell"/>
</dbReference>
<dbReference type="EMBL" id="BSFQ01000023">
    <property type="protein sequence ID" value="GLL13665.1"/>
    <property type="molecule type" value="Genomic_DNA"/>
</dbReference>